<dbReference type="GO" id="GO:0005524">
    <property type="term" value="F:ATP binding"/>
    <property type="evidence" value="ECO:0007669"/>
    <property type="project" value="UniProtKB-KW"/>
</dbReference>
<dbReference type="Proteomes" id="UP000031980">
    <property type="component" value="Unassembled WGS sequence"/>
</dbReference>
<dbReference type="InterPro" id="IPR007696">
    <property type="entry name" value="DNA_mismatch_repair_MutS_core"/>
</dbReference>
<dbReference type="Proteomes" id="UP000031937">
    <property type="component" value="Unassembled WGS sequence"/>
</dbReference>
<feature type="domain" description="DNA mismatch repair proteins mutS family" evidence="6">
    <location>
        <begin position="259"/>
        <end position="445"/>
    </location>
</feature>
<keyword evidence="2" id="KW-0547">Nucleotide-binding</keyword>
<evidence type="ECO:0000256" key="4">
    <source>
        <dbReference type="ARBA" id="ARBA00023125"/>
    </source>
</evidence>
<evidence type="ECO:0000256" key="1">
    <source>
        <dbReference type="ARBA" id="ARBA00006271"/>
    </source>
</evidence>
<dbReference type="EMBL" id="JPIU01000050">
    <property type="protein sequence ID" value="KIO42733.1"/>
    <property type="molecule type" value="Genomic_DNA"/>
</dbReference>
<keyword evidence="5" id="KW-0227">DNA damage</keyword>
<comment type="similarity">
    <text evidence="1">Belongs to the DNA mismatch repair MutS family.</text>
</comment>
<dbReference type="PANTHER" id="PTHR11361:SF34">
    <property type="entry name" value="DNA MISMATCH REPAIR PROTEIN MSH1, MITOCHONDRIAL"/>
    <property type="match status" value="1"/>
</dbReference>
<proteinExistence type="inferred from homology"/>
<dbReference type="GO" id="GO:0030983">
    <property type="term" value="F:mismatched DNA binding"/>
    <property type="evidence" value="ECO:0007669"/>
    <property type="project" value="InterPro"/>
</dbReference>
<dbReference type="SMART" id="SM00534">
    <property type="entry name" value="MUTSac"/>
    <property type="match status" value="1"/>
</dbReference>
<evidence type="ECO:0000313" key="8">
    <source>
        <dbReference type="EMBL" id="KIO46443.1"/>
    </source>
</evidence>
<name>A0A0C3M8F6_9PORP</name>
<sequence>MSFTIDKQTLDDLNIFGKQHRGNSIYSLFNTTRTRGGALVLEEMFLYPLSDVDKINKRSTIIKYFQEKNVEFPFRSELFDTVEHYLSNTDSRTKIVAENNTLQRKFRSYMGTDTEYELLHKGILASVEIINCLHDFFIQIDAINAVDSYKEEVEEMNKIILDEEFAWAYKEKGLKKIAYAKTADYDHILRYAARDKMKKLLYYIYNMDVYISIAQVAIKRGFVFAKALPPDQNVLKIDGMYHPQLKNPTPNTLHVDHNSNVIFLTGANMAGKSTFMKTFGVCIFLAHMGFPIPAESMEFSVQNGMYTTINLPDNLNMGYSHFYAEVLRVKKVAESVSRSQNLIVVFDELFRGTNVKDAYDATVAVTEAFAANRNCTFIISTHIIEAGETLRGLCDNINFAYLPTIMQGSMPVYTYKLASGITNDRHGMMIINNERIIEIIKSRKKTNNAKSN</sequence>
<dbReference type="GO" id="GO:0140664">
    <property type="term" value="F:ATP-dependent DNA damage sensor activity"/>
    <property type="evidence" value="ECO:0007669"/>
    <property type="project" value="InterPro"/>
</dbReference>
<dbReference type="SUPFAM" id="SSF48334">
    <property type="entry name" value="DNA repair protein MutS, domain III"/>
    <property type="match status" value="1"/>
</dbReference>
<dbReference type="InterPro" id="IPR045076">
    <property type="entry name" value="MutS"/>
</dbReference>
<dbReference type="GO" id="GO:0006298">
    <property type="term" value="P:mismatch repair"/>
    <property type="evidence" value="ECO:0007669"/>
    <property type="project" value="InterPro"/>
</dbReference>
<keyword evidence="10" id="KW-1185">Reference proteome</keyword>
<gene>
    <name evidence="7" type="ORF">BA92_14380</name>
    <name evidence="8" type="ORF">IE90_03525</name>
</gene>
<dbReference type="InterPro" id="IPR027417">
    <property type="entry name" value="P-loop_NTPase"/>
</dbReference>
<dbReference type="Gene3D" id="1.10.1420.10">
    <property type="match status" value="1"/>
</dbReference>
<evidence type="ECO:0000259" key="6">
    <source>
        <dbReference type="SMART" id="SM00534"/>
    </source>
</evidence>
<dbReference type="InterPro" id="IPR036187">
    <property type="entry name" value="DNA_mismatch_repair_MutS_sf"/>
</dbReference>
<keyword evidence="3" id="KW-0067">ATP-binding</keyword>
<reference evidence="7 10" key="1">
    <citation type="submission" date="2014-07" db="EMBL/GenBank/DDBJ databases">
        <title>Porphyromonadaceae bacterium OUH 308042 = ATCC BAA-2681 = DSM 28342 draft genome.</title>
        <authorList>
            <person name="Sydenham T.V."/>
            <person name="Hasman H."/>
            <person name="Justensen U.S."/>
        </authorList>
    </citation>
    <scope>NUCLEOTIDE SEQUENCE [LARGE SCALE GENOMIC DNA]</scope>
    <source>
        <strain evidence="7 10">OUH 308042</strain>
    </source>
</reference>
<dbReference type="SUPFAM" id="SSF52540">
    <property type="entry name" value="P-loop containing nucleoside triphosphate hydrolases"/>
    <property type="match status" value="1"/>
</dbReference>
<dbReference type="Pfam" id="PF00488">
    <property type="entry name" value="MutS_V"/>
    <property type="match status" value="1"/>
</dbReference>
<dbReference type="InterPro" id="IPR000432">
    <property type="entry name" value="DNA_mismatch_repair_MutS_C"/>
</dbReference>
<protein>
    <submittedName>
        <fullName evidence="7">DNA mismatch repair protein</fullName>
    </submittedName>
</protein>
<dbReference type="RefSeq" id="WP_041502528.1">
    <property type="nucleotide sequence ID" value="NZ_JPIT01000009.1"/>
</dbReference>
<organism evidence="7 10">
    <name type="scientific">Sanguibacteroides justesenii</name>
    <dbReference type="NCBI Taxonomy" id="1547597"/>
    <lineage>
        <taxon>Bacteria</taxon>
        <taxon>Pseudomonadati</taxon>
        <taxon>Bacteroidota</taxon>
        <taxon>Bacteroidia</taxon>
        <taxon>Bacteroidales</taxon>
        <taxon>Porphyromonadaceae</taxon>
        <taxon>Sanguibacteroides</taxon>
    </lineage>
</organism>
<evidence type="ECO:0000256" key="5">
    <source>
        <dbReference type="ARBA" id="ARBA00023204"/>
    </source>
</evidence>
<comment type="caution">
    <text evidence="7">The sequence shown here is derived from an EMBL/GenBank/DDBJ whole genome shotgun (WGS) entry which is preliminary data.</text>
</comment>
<dbReference type="AlphaFoldDB" id="A0A0C3M8F6"/>
<reference evidence="8 9" key="2">
    <citation type="submission" date="2014-07" db="EMBL/GenBank/DDBJ databases">
        <title>Porphyromonadaceae bacterium OUH 334697 = ATCC BAA-2682 = DSM 28341 draft genome.</title>
        <authorList>
            <person name="Sydenham T.V."/>
            <person name="Hasman H."/>
            <person name="Justesen U.S."/>
        </authorList>
    </citation>
    <scope>NUCLEOTIDE SEQUENCE [LARGE SCALE GENOMIC DNA]</scope>
    <source>
        <strain evidence="8 9">OUH 334697</strain>
    </source>
</reference>
<dbReference type="PANTHER" id="PTHR11361">
    <property type="entry name" value="DNA MISMATCH REPAIR PROTEIN MUTS FAMILY MEMBER"/>
    <property type="match status" value="1"/>
</dbReference>
<dbReference type="Gene3D" id="3.40.50.300">
    <property type="entry name" value="P-loop containing nucleotide triphosphate hydrolases"/>
    <property type="match status" value="1"/>
</dbReference>
<evidence type="ECO:0000313" key="10">
    <source>
        <dbReference type="Proteomes" id="UP000031980"/>
    </source>
</evidence>
<evidence type="ECO:0000256" key="2">
    <source>
        <dbReference type="ARBA" id="ARBA00022741"/>
    </source>
</evidence>
<dbReference type="OrthoDB" id="9802448at2"/>
<accession>A0A0C3M8F6</accession>
<keyword evidence="4" id="KW-0238">DNA-binding</keyword>
<dbReference type="Pfam" id="PF05192">
    <property type="entry name" value="MutS_III"/>
    <property type="match status" value="1"/>
</dbReference>
<evidence type="ECO:0000313" key="9">
    <source>
        <dbReference type="Proteomes" id="UP000031937"/>
    </source>
</evidence>
<evidence type="ECO:0000313" key="7">
    <source>
        <dbReference type="EMBL" id="KIO42733.1"/>
    </source>
</evidence>
<keyword evidence="5" id="KW-0234">DNA repair</keyword>
<dbReference type="EMBL" id="JPIT01000009">
    <property type="protein sequence ID" value="KIO46443.1"/>
    <property type="molecule type" value="Genomic_DNA"/>
</dbReference>
<evidence type="ECO:0000256" key="3">
    <source>
        <dbReference type="ARBA" id="ARBA00022840"/>
    </source>
</evidence>